<dbReference type="EMBL" id="QEKQ01000012">
    <property type="protein sequence ID" value="PVY69627.1"/>
    <property type="molecule type" value="Genomic_DNA"/>
</dbReference>
<feature type="transmembrane region" description="Helical" evidence="1">
    <location>
        <begin position="291"/>
        <end position="311"/>
    </location>
</feature>
<feature type="transmembrane region" description="Helical" evidence="1">
    <location>
        <begin position="102"/>
        <end position="121"/>
    </location>
</feature>
<name>A0A2U1CT43_9GAMM</name>
<keyword evidence="1" id="KW-0472">Membrane</keyword>
<evidence type="ECO:0000256" key="1">
    <source>
        <dbReference type="SAM" id="Phobius"/>
    </source>
</evidence>
<keyword evidence="1" id="KW-0812">Transmembrane</keyword>
<dbReference type="PANTHER" id="PTHR37308">
    <property type="entry name" value="INTEGRAL MEMBRANE PROTEIN"/>
    <property type="match status" value="1"/>
</dbReference>
<keyword evidence="1" id="KW-1133">Transmembrane helix</keyword>
<feature type="transmembrane region" description="Helical" evidence="1">
    <location>
        <begin position="161"/>
        <end position="184"/>
    </location>
</feature>
<dbReference type="RefSeq" id="WP_243402478.1">
    <property type="nucleotide sequence ID" value="NZ_QEKQ01000012.1"/>
</dbReference>
<reference evidence="2 3" key="1">
    <citation type="submission" date="2018-04" db="EMBL/GenBank/DDBJ databases">
        <title>Genomic Encyclopedia of Type Strains, Phase IV (KMG-IV): sequencing the most valuable type-strain genomes for metagenomic binning, comparative biology and taxonomic classification.</title>
        <authorList>
            <person name="Goeker M."/>
        </authorList>
    </citation>
    <scope>NUCLEOTIDE SEQUENCE [LARGE SCALE GENOMIC DNA]</scope>
    <source>
        <strain evidence="2 3">DSM 28688</strain>
    </source>
</reference>
<evidence type="ECO:0000313" key="2">
    <source>
        <dbReference type="EMBL" id="PVY69627.1"/>
    </source>
</evidence>
<dbReference type="Proteomes" id="UP000245887">
    <property type="component" value="Unassembled WGS sequence"/>
</dbReference>
<organism evidence="2 3">
    <name type="scientific">Tamilnaduibacter salinus</name>
    <dbReference type="NCBI Taxonomy" id="1484056"/>
    <lineage>
        <taxon>Bacteria</taxon>
        <taxon>Pseudomonadati</taxon>
        <taxon>Pseudomonadota</taxon>
        <taxon>Gammaproteobacteria</taxon>
        <taxon>Pseudomonadales</taxon>
        <taxon>Marinobacteraceae</taxon>
        <taxon>Tamilnaduibacter</taxon>
    </lineage>
</organism>
<evidence type="ECO:0000313" key="3">
    <source>
        <dbReference type="Proteomes" id="UP000245887"/>
    </source>
</evidence>
<comment type="caution">
    <text evidence="2">The sequence shown here is derived from an EMBL/GenBank/DDBJ whole genome shotgun (WGS) entry which is preliminary data.</text>
</comment>
<proteinExistence type="predicted"/>
<sequence>MSEPAGAPQRLLGVALRGMAMGAADVVPGVSGGTIAFITGIYQRLLDALGNAPTRLWRAIRQRQVSGLWQSLDGAFLATLLSGILFSVMTLAGVIQHALETWPIPVWSFFFGLILASAWHIGRDVGRWRGDRVALLLAGAALAWWVTGLTPGQAPVNTMTLFGAGALAISAMILPGISGSFVLLLLGMYTPVLSAIDGLAVSDLAVFALGCGAGLLAFARVLSSLMHRFPDRMLALLTGVMLGALNAVWPWKQTISWRLDRDGERVPLVQENLMPGDFGAVTGEPVFLKTALMAVLIGVILVFAVDGYRAFRQCKKRALS</sequence>
<feature type="transmembrane region" description="Helical" evidence="1">
    <location>
        <begin position="133"/>
        <end position="149"/>
    </location>
</feature>
<feature type="transmembrane region" description="Helical" evidence="1">
    <location>
        <begin position="75"/>
        <end position="95"/>
    </location>
</feature>
<protein>
    <submittedName>
        <fullName evidence="2">Putative membrane protein</fullName>
    </submittedName>
</protein>
<dbReference type="AlphaFoldDB" id="A0A2U1CT43"/>
<feature type="transmembrane region" description="Helical" evidence="1">
    <location>
        <begin position="234"/>
        <end position="251"/>
    </location>
</feature>
<dbReference type="InterPro" id="IPR007163">
    <property type="entry name" value="VCA0040-like"/>
</dbReference>
<accession>A0A2U1CT43</accession>
<dbReference type="Pfam" id="PF04018">
    <property type="entry name" value="VCA0040-like"/>
    <property type="match status" value="1"/>
</dbReference>
<gene>
    <name evidence="2" type="ORF">C8D92_11229</name>
</gene>
<dbReference type="PANTHER" id="PTHR37308:SF1">
    <property type="entry name" value="POLYPRENYL-PHOSPHATE TRANSPORTER"/>
    <property type="match status" value="1"/>
</dbReference>
<feature type="transmembrane region" description="Helical" evidence="1">
    <location>
        <begin position="204"/>
        <end position="222"/>
    </location>
</feature>